<evidence type="ECO:0000256" key="2">
    <source>
        <dbReference type="ARBA" id="ARBA00022475"/>
    </source>
</evidence>
<comment type="pathway">
    <text evidence="8">Protein modification; lipoprotein biosynthesis (N-acyl transfer).</text>
</comment>
<evidence type="ECO:0000256" key="4">
    <source>
        <dbReference type="ARBA" id="ARBA00022692"/>
    </source>
</evidence>
<evidence type="ECO:0000256" key="1">
    <source>
        <dbReference type="ARBA" id="ARBA00004651"/>
    </source>
</evidence>
<dbReference type="InterPro" id="IPR045378">
    <property type="entry name" value="LNT_N"/>
</dbReference>
<dbReference type="UniPathway" id="UPA00666"/>
<dbReference type="GO" id="GO:0016410">
    <property type="term" value="F:N-acyltransferase activity"/>
    <property type="evidence" value="ECO:0007669"/>
    <property type="project" value="UniProtKB-UniRule"/>
</dbReference>
<keyword evidence="7 8" id="KW-0012">Acyltransferase</keyword>
<keyword evidence="3 8" id="KW-0808">Transferase</keyword>
<dbReference type="EC" id="2.3.1.269" evidence="8"/>
<dbReference type="PATRIC" id="fig|435830.3.peg.428"/>
<dbReference type="Gene3D" id="3.60.110.10">
    <property type="entry name" value="Carbon-nitrogen hydrolase"/>
    <property type="match status" value="1"/>
</dbReference>
<reference evidence="10 11" key="1">
    <citation type="submission" date="2011-10" db="EMBL/GenBank/DDBJ databases">
        <title>The Genome Sequence of Actinomyces graevenitzii C83.</title>
        <authorList>
            <consortium name="The Broad Institute Genome Sequencing Platform"/>
            <consortium name="The Broad Institute Genome Sequencing Center for Infectious Disease"/>
            <person name="Earl A."/>
            <person name="Ward D."/>
            <person name="Feldgarden M."/>
            <person name="Gevers D."/>
            <person name="Sibley C.D."/>
            <person name="Field T.R."/>
            <person name="Grinwis M."/>
            <person name="Eshaghurshan C.S."/>
            <person name="Surette M.G."/>
            <person name="Young S.K."/>
            <person name="Zeng Q."/>
            <person name="Gargeya S."/>
            <person name="Fitzgerald M."/>
            <person name="Haas B."/>
            <person name="Abouelleil A."/>
            <person name="Alvarado L."/>
            <person name="Arachchi H.M."/>
            <person name="Berlin A."/>
            <person name="Brown A."/>
            <person name="Chapman S.B."/>
            <person name="Chen Z."/>
            <person name="Dunbar C."/>
            <person name="Freedman E."/>
            <person name="Gearin G."/>
            <person name="Goldberg J."/>
            <person name="Griggs A."/>
            <person name="Gujja S."/>
            <person name="Heiman D."/>
            <person name="Howarth C."/>
            <person name="Larson L."/>
            <person name="Lui A."/>
            <person name="MacDonald P.J.P."/>
            <person name="Montmayeur A."/>
            <person name="Murphy C."/>
            <person name="Neiman D."/>
            <person name="Pearson M."/>
            <person name="Priest M."/>
            <person name="Roberts A."/>
            <person name="Saif S."/>
            <person name="Shea T."/>
            <person name="Shenoy N."/>
            <person name="Sisk P."/>
            <person name="Stolte C."/>
            <person name="Sykes S."/>
            <person name="Wortman J."/>
            <person name="Nusbaum C."/>
            <person name="Birren B."/>
        </authorList>
    </citation>
    <scope>NUCLEOTIDE SEQUENCE [LARGE SCALE GENOMIC DNA]</scope>
    <source>
        <strain evidence="10 11">C83</strain>
    </source>
</reference>
<dbReference type="PANTHER" id="PTHR38686:SF1">
    <property type="entry name" value="APOLIPOPROTEIN N-ACYLTRANSFERASE"/>
    <property type="match status" value="1"/>
</dbReference>
<dbReference type="InterPro" id="IPR036526">
    <property type="entry name" value="C-N_Hydrolase_sf"/>
</dbReference>
<dbReference type="CDD" id="cd07571">
    <property type="entry name" value="ALP_N-acyl_transferase"/>
    <property type="match status" value="1"/>
</dbReference>
<evidence type="ECO:0000313" key="10">
    <source>
        <dbReference type="EMBL" id="EHM89028.1"/>
    </source>
</evidence>
<dbReference type="eggNOG" id="COG0815">
    <property type="taxonomic scope" value="Bacteria"/>
</dbReference>
<gene>
    <name evidence="8" type="primary">lnt</name>
    <name evidence="10" type="ORF">HMPREF0045_00441</name>
</gene>
<dbReference type="STRING" id="435830.HMPREF0045_00441"/>
<evidence type="ECO:0000256" key="8">
    <source>
        <dbReference type="HAMAP-Rule" id="MF_01148"/>
    </source>
</evidence>
<evidence type="ECO:0000256" key="3">
    <source>
        <dbReference type="ARBA" id="ARBA00022679"/>
    </source>
</evidence>
<feature type="transmembrane region" description="Helical" evidence="8">
    <location>
        <begin position="200"/>
        <end position="217"/>
    </location>
</feature>
<comment type="function">
    <text evidence="8">Catalyzes the phospholipid dependent N-acylation of the N-terminal cysteine of apolipoprotein, the last step in lipoprotein maturation.</text>
</comment>
<dbReference type="SUPFAM" id="SSF56317">
    <property type="entry name" value="Carbon-nitrogen hydrolase"/>
    <property type="match status" value="1"/>
</dbReference>
<keyword evidence="5 8" id="KW-1133">Transmembrane helix</keyword>
<accession>G9PE48</accession>
<protein>
    <recommendedName>
        <fullName evidence="8">Apolipoprotein N-acyltransferase</fullName>
        <shortName evidence="8">ALP N-acyltransferase</shortName>
        <ecNumber evidence="8">2.3.1.269</ecNumber>
    </recommendedName>
</protein>
<feature type="transmembrane region" description="Helical" evidence="8">
    <location>
        <begin position="7"/>
        <end position="30"/>
    </location>
</feature>
<evidence type="ECO:0000259" key="9">
    <source>
        <dbReference type="PROSITE" id="PS50263"/>
    </source>
</evidence>
<dbReference type="GO" id="GO:0042158">
    <property type="term" value="P:lipoprotein biosynthetic process"/>
    <property type="evidence" value="ECO:0007669"/>
    <property type="project" value="UniProtKB-UniRule"/>
</dbReference>
<comment type="subcellular location">
    <subcellularLocation>
        <location evidence="1 8">Cell membrane</location>
        <topology evidence="1 8">Multi-pass membrane protein</topology>
    </subcellularLocation>
</comment>
<dbReference type="HAMAP" id="MF_01148">
    <property type="entry name" value="Lnt"/>
    <property type="match status" value="1"/>
</dbReference>
<keyword evidence="4 8" id="KW-0812">Transmembrane</keyword>
<feature type="domain" description="CN hydrolase" evidence="9">
    <location>
        <begin position="228"/>
        <end position="485"/>
    </location>
</feature>
<evidence type="ECO:0000256" key="6">
    <source>
        <dbReference type="ARBA" id="ARBA00023136"/>
    </source>
</evidence>
<dbReference type="InterPro" id="IPR004563">
    <property type="entry name" value="Apolipo_AcylTrfase"/>
</dbReference>
<feature type="transmembrane region" description="Helical" evidence="8">
    <location>
        <begin position="91"/>
        <end position="110"/>
    </location>
</feature>
<evidence type="ECO:0000313" key="11">
    <source>
        <dbReference type="Proteomes" id="UP000003822"/>
    </source>
</evidence>
<feature type="transmembrane region" description="Helical" evidence="8">
    <location>
        <begin position="67"/>
        <end position="85"/>
    </location>
</feature>
<feature type="transmembrane region" description="Helical" evidence="8">
    <location>
        <begin position="36"/>
        <end position="55"/>
    </location>
</feature>
<comment type="catalytic activity">
    <reaction evidence="8">
        <text>N-terminal S-1,2-diacyl-sn-glyceryl-L-cysteinyl-[lipoprotein] + a glycerophospholipid = N-acyl-S-1,2-diacyl-sn-glyceryl-L-cysteinyl-[lipoprotein] + a 2-acyl-sn-glycero-3-phospholipid + H(+)</text>
        <dbReference type="Rhea" id="RHEA:48228"/>
        <dbReference type="Rhea" id="RHEA-COMP:14681"/>
        <dbReference type="Rhea" id="RHEA-COMP:14684"/>
        <dbReference type="ChEBI" id="CHEBI:15378"/>
        <dbReference type="ChEBI" id="CHEBI:136912"/>
        <dbReference type="ChEBI" id="CHEBI:140656"/>
        <dbReference type="ChEBI" id="CHEBI:140657"/>
        <dbReference type="ChEBI" id="CHEBI:140660"/>
        <dbReference type="EC" id="2.3.1.269"/>
    </reaction>
</comment>
<sequence length="528" mass="56175">MVKRISLPGLAAPGGAKHFLALCVLALALGLVVAKFFYTPVWAVPIGGVGALYLLTRERAGSFRLGFCYAVGLFAPLFQFTQVSMGNPLGWVALTIFESLYLAVFAWLWAAVSGTAWVREHLLSGAAIFAFLFAGCEQLRSSWPLGGFAWARLAQSQIYSPLLPLASWLGSSGLTFVVALLGSLGALGLVSLLRLRLEKAVTALALAALLVLGPTFIELPTAAQAGILRVGAVQGSIPGKDPSQAFSREMLVTGQHVAGTRKLQGEVGAGGVDVVLWPENSADLDPRSYPQVAAVVTQASEDIKAPIVVGGVLYDDGASSRYNDMIVWNGADGAGEIYRKHHPVPFGEYVPWRGTLRKITKQVDRISTDMRAGSGSHTLTFTTRDGRKAKLAVGICFEVAYDNELRAGVHQGGQALYIPTNNASFVGSDESRQQLYMGRLQAVIHGRAVVQVSTTGISATISPDGQIRSLAKSGTQMAIVDDLPLRRDITIADRCGGLIDGFLTFGFVIVGLGFAFAVPILKKKTKSK</sequence>
<keyword evidence="6 8" id="KW-0472">Membrane</keyword>
<evidence type="ECO:0000256" key="7">
    <source>
        <dbReference type="ARBA" id="ARBA00023315"/>
    </source>
</evidence>
<dbReference type="Pfam" id="PF20154">
    <property type="entry name" value="LNT_N"/>
    <property type="match status" value="1"/>
</dbReference>
<feature type="transmembrane region" description="Helical" evidence="8">
    <location>
        <begin position="502"/>
        <end position="521"/>
    </location>
</feature>
<dbReference type="HOGENOM" id="CLU_019563_0_1_11"/>
<dbReference type="PROSITE" id="PS50263">
    <property type="entry name" value="CN_HYDROLASE"/>
    <property type="match status" value="1"/>
</dbReference>
<dbReference type="InterPro" id="IPR003010">
    <property type="entry name" value="C-N_Hydrolase"/>
</dbReference>
<dbReference type="AlphaFoldDB" id="G9PE48"/>
<feature type="transmembrane region" description="Helical" evidence="8">
    <location>
        <begin position="122"/>
        <end position="140"/>
    </location>
</feature>
<dbReference type="OrthoDB" id="9804277at2"/>
<feature type="transmembrane region" description="Helical" evidence="8">
    <location>
        <begin position="168"/>
        <end position="193"/>
    </location>
</feature>
<comment type="caution">
    <text evidence="10">The sequence shown here is derived from an EMBL/GenBank/DDBJ whole genome shotgun (WGS) entry which is preliminary data.</text>
</comment>
<keyword evidence="2 8" id="KW-1003">Cell membrane</keyword>
<keyword evidence="11" id="KW-1185">Reference proteome</keyword>
<proteinExistence type="inferred from homology"/>
<dbReference type="Proteomes" id="UP000003822">
    <property type="component" value="Unassembled WGS sequence"/>
</dbReference>
<dbReference type="PANTHER" id="PTHR38686">
    <property type="entry name" value="APOLIPOPROTEIN N-ACYLTRANSFERASE"/>
    <property type="match status" value="1"/>
</dbReference>
<dbReference type="GO" id="GO:0005886">
    <property type="term" value="C:plasma membrane"/>
    <property type="evidence" value="ECO:0007669"/>
    <property type="project" value="UniProtKB-SubCell"/>
</dbReference>
<name>G9PE48_9ACTO</name>
<dbReference type="Pfam" id="PF00795">
    <property type="entry name" value="CN_hydrolase"/>
    <property type="match status" value="1"/>
</dbReference>
<organism evidence="10 11">
    <name type="scientific">Actinomyces graevenitzii C83</name>
    <dbReference type="NCBI Taxonomy" id="435830"/>
    <lineage>
        <taxon>Bacteria</taxon>
        <taxon>Bacillati</taxon>
        <taxon>Actinomycetota</taxon>
        <taxon>Actinomycetes</taxon>
        <taxon>Actinomycetales</taxon>
        <taxon>Actinomycetaceae</taxon>
        <taxon>Actinomyces</taxon>
    </lineage>
</organism>
<dbReference type="RefSeq" id="WP_005985098.1">
    <property type="nucleotide sequence ID" value="NZ_JH470338.1"/>
</dbReference>
<evidence type="ECO:0000256" key="5">
    <source>
        <dbReference type="ARBA" id="ARBA00022989"/>
    </source>
</evidence>
<comment type="similarity">
    <text evidence="8">Belongs to the CN hydrolase family. Apolipoprotein N-acyltransferase subfamily.</text>
</comment>
<dbReference type="NCBIfam" id="TIGR00546">
    <property type="entry name" value="lnt"/>
    <property type="match status" value="1"/>
</dbReference>
<dbReference type="EMBL" id="ACRN01000002">
    <property type="protein sequence ID" value="EHM89028.1"/>
    <property type="molecule type" value="Genomic_DNA"/>
</dbReference>